<evidence type="ECO:0000313" key="1">
    <source>
        <dbReference type="EMBL" id="GAA4018451.1"/>
    </source>
</evidence>
<protein>
    <recommendedName>
        <fullName evidence="3">Lipoprotein</fullName>
    </recommendedName>
</protein>
<comment type="caution">
    <text evidence="1">The sequence shown here is derived from an EMBL/GenBank/DDBJ whole genome shotgun (WGS) entry which is preliminary data.</text>
</comment>
<sequence>MAACRQEEAAPAAETVPDAAAAEVYASGPRDRLCLKPGEQRAGIITFAKTGDSNCSVRGSITNPQAIRPDGDTTCAILYNRDGDTLTLLTGDNSCAYYCGPGASLEGKTFVRMDNPMPVTDIAGDPLC</sequence>
<accession>A0ABP7SYY5</accession>
<proteinExistence type="predicted"/>
<dbReference type="EMBL" id="BAABBQ010000001">
    <property type="protein sequence ID" value="GAA4018451.1"/>
    <property type="molecule type" value="Genomic_DNA"/>
</dbReference>
<name>A0ABP7SYY5_9SPHN</name>
<dbReference type="Proteomes" id="UP001500235">
    <property type="component" value="Unassembled WGS sequence"/>
</dbReference>
<evidence type="ECO:0008006" key="3">
    <source>
        <dbReference type="Google" id="ProtNLM"/>
    </source>
</evidence>
<reference evidence="2" key="1">
    <citation type="journal article" date="2019" name="Int. J. Syst. Evol. Microbiol.">
        <title>The Global Catalogue of Microorganisms (GCM) 10K type strain sequencing project: providing services to taxonomists for standard genome sequencing and annotation.</title>
        <authorList>
            <consortium name="The Broad Institute Genomics Platform"/>
            <consortium name="The Broad Institute Genome Sequencing Center for Infectious Disease"/>
            <person name="Wu L."/>
            <person name="Ma J."/>
        </authorList>
    </citation>
    <scope>NUCLEOTIDE SEQUENCE [LARGE SCALE GENOMIC DNA]</scope>
    <source>
        <strain evidence="2">JCM 17563</strain>
    </source>
</reference>
<keyword evidence="2" id="KW-1185">Reference proteome</keyword>
<organism evidence="1 2">
    <name type="scientific">Sphingomonas swuensis</name>
    <dbReference type="NCBI Taxonomy" id="977800"/>
    <lineage>
        <taxon>Bacteria</taxon>
        <taxon>Pseudomonadati</taxon>
        <taxon>Pseudomonadota</taxon>
        <taxon>Alphaproteobacteria</taxon>
        <taxon>Sphingomonadales</taxon>
        <taxon>Sphingomonadaceae</taxon>
        <taxon>Sphingomonas</taxon>
    </lineage>
</organism>
<evidence type="ECO:0000313" key="2">
    <source>
        <dbReference type="Proteomes" id="UP001500235"/>
    </source>
</evidence>
<gene>
    <name evidence="1" type="ORF">GCM10022280_17450</name>
</gene>